<dbReference type="SUPFAM" id="SSF52768">
    <property type="entry name" value="Arginase/deacetylase"/>
    <property type="match status" value="1"/>
</dbReference>
<reference evidence="7 8" key="1">
    <citation type="submission" date="2015-09" db="EMBL/GenBank/DDBJ databases">
        <authorList>
            <consortium name="Pathogen Informatics"/>
        </authorList>
    </citation>
    <scope>NUCLEOTIDE SEQUENCE [LARGE SCALE GENOMIC DNA]</scope>
    <source>
        <strain evidence="7 8">2789STDY5608854</strain>
    </source>
</reference>
<dbReference type="EMBL" id="CYZT01000496">
    <property type="protein sequence ID" value="CUP78443.1"/>
    <property type="molecule type" value="Genomic_DNA"/>
</dbReference>
<dbReference type="InterPro" id="IPR020855">
    <property type="entry name" value="Ureohydrolase_Mn_BS"/>
</dbReference>
<dbReference type="InterPro" id="IPR023696">
    <property type="entry name" value="Ureohydrolase_dom_sf"/>
</dbReference>
<dbReference type="GO" id="GO:0004053">
    <property type="term" value="F:arginase activity"/>
    <property type="evidence" value="ECO:0007669"/>
    <property type="project" value="UniProtKB-EC"/>
</dbReference>
<keyword evidence="1" id="KW-0479">Metal-binding</keyword>
<protein>
    <submittedName>
        <fullName evidence="7">Arginase</fullName>
        <ecNumber evidence="7">3.5.3.1</ecNumber>
    </submittedName>
</protein>
<dbReference type="PRINTS" id="PR00116">
    <property type="entry name" value="ARGINASE"/>
</dbReference>
<evidence type="ECO:0000256" key="5">
    <source>
        <dbReference type="PROSITE-ProRule" id="PRU00742"/>
    </source>
</evidence>
<dbReference type="Gene3D" id="3.40.800.10">
    <property type="entry name" value="Ureohydrolase domain"/>
    <property type="match status" value="1"/>
</dbReference>
<dbReference type="InterPro" id="IPR006035">
    <property type="entry name" value="Ureohydrolase"/>
</dbReference>
<evidence type="ECO:0000256" key="1">
    <source>
        <dbReference type="ARBA" id="ARBA00022723"/>
    </source>
</evidence>
<evidence type="ECO:0000256" key="3">
    <source>
        <dbReference type="ARBA" id="ARBA00023211"/>
    </source>
</evidence>
<comment type="similarity">
    <text evidence="5 6">Belongs to the arginase family.</text>
</comment>
<dbReference type="Proteomes" id="UP000095746">
    <property type="component" value="Unassembled WGS sequence"/>
</dbReference>
<dbReference type="PANTHER" id="PTHR43782:SF3">
    <property type="entry name" value="ARGINASE"/>
    <property type="match status" value="1"/>
</dbReference>
<evidence type="ECO:0000256" key="4">
    <source>
        <dbReference type="ARBA" id="ARBA00047391"/>
    </source>
</evidence>
<dbReference type="PROSITE" id="PS01053">
    <property type="entry name" value="ARGINASE_1"/>
    <property type="match status" value="1"/>
</dbReference>
<accession>A0A174QYY6</accession>
<dbReference type="PANTHER" id="PTHR43782">
    <property type="entry name" value="ARGINASE"/>
    <property type="match status" value="1"/>
</dbReference>
<dbReference type="GO" id="GO:0005737">
    <property type="term" value="C:cytoplasm"/>
    <property type="evidence" value="ECO:0007669"/>
    <property type="project" value="TreeGrafter"/>
</dbReference>
<proteinExistence type="inferred from homology"/>
<dbReference type="EC" id="3.5.3.1" evidence="7"/>
<dbReference type="PROSITE" id="PS51409">
    <property type="entry name" value="ARGINASE_2"/>
    <property type="match status" value="1"/>
</dbReference>
<sequence>MHRMPFSAVCGYGPDCMVEFGQGAAPVNMAHCVQVGGRDIDDLERQRMAQAGVTVFPINMIDKLGMGAVIEQAIQIAGEGTDGIHLSFDVDAITPEAVPGTGVIVYNGLTPREAFLAAEAIAESRKLISMDMVEVNPFLDTANKSGILASELIQSALGKSVY</sequence>
<name>A0A174QYY6_FLAPL</name>
<evidence type="ECO:0000313" key="8">
    <source>
        <dbReference type="Proteomes" id="UP000095746"/>
    </source>
</evidence>
<gene>
    <name evidence="7" type="primary">rocF</name>
    <name evidence="7" type="ORF">ERS852411_03588</name>
</gene>
<dbReference type="Pfam" id="PF00491">
    <property type="entry name" value="Arginase"/>
    <property type="match status" value="1"/>
</dbReference>
<evidence type="ECO:0000256" key="6">
    <source>
        <dbReference type="RuleBase" id="RU003684"/>
    </source>
</evidence>
<keyword evidence="3" id="KW-0464">Manganese</keyword>
<evidence type="ECO:0000313" key="7">
    <source>
        <dbReference type="EMBL" id="CUP78443.1"/>
    </source>
</evidence>
<comment type="catalytic activity">
    <reaction evidence="4">
        <text>L-arginine + H2O = urea + L-ornithine</text>
        <dbReference type="Rhea" id="RHEA:20569"/>
        <dbReference type="ChEBI" id="CHEBI:15377"/>
        <dbReference type="ChEBI" id="CHEBI:16199"/>
        <dbReference type="ChEBI" id="CHEBI:32682"/>
        <dbReference type="ChEBI" id="CHEBI:46911"/>
        <dbReference type="EC" id="3.5.3.1"/>
    </reaction>
</comment>
<keyword evidence="2 6" id="KW-0378">Hydrolase</keyword>
<evidence type="ECO:0000256" key="2">
    <source>
        <dbReference type="ARBA" id="ARBA00022801"/>
    </source>
</evidence>
<dbReference type="AlphaFoldDB" id="A0A174QYY6"/>
<dbReference type="GO" id="GO:0030145">
    <property type="term" value="F:manganese ion binding"/>
    <property type="evidence" value="ECO:0007669"/>
    <property type="project" value="TreeGrafter"/>
</dbReference>
<organism evidence="7 8">
    <name type="scientific">Flavonifractor plautii</name>
    <name type="common">Fusobacterium plautii</name>
    <dbReference type="NCBI Taxonomy" id="292800"/>
    <lineage>
        <taxon>Bacteria</taxon>
        <taxon>Bacillati</taxon>
        <taxon>Bacillota</taxon>
        <taxon>Clostridia</taxon>
        <taxon>Eubacteriales</taxon>
        <taxon>Oscillospiraceae</taxon>
        <taxon>Flavonifractor</taxon>
    </lineage>
</organism>